<evidence type="ECO:0000259" key="6">
    <source>
        <dbReference type="Pfam" id="PF01782"/>
    </source>
</evidence>
<evidence type="ECO:0000256" key="4">
    <source>
        <dbReference type="ARBA" id="ARBA00023186"/>
    </source>
</evidence>
<dbReference type="Proteomes" id="UP001484239">
    <property type="component" value="Unassembled WGS sequence"/>
</dbReference>
<dbReference type="PANTHER" id="PTHR33692">
    <property type="entry name" value="RIBOSOME MATURATION FACTOR RIMM"/>
    <property type="match status" value="1"/>
</dbReference>
<protein>
    <recommendedName>
        <fullName evidence="5">Ribosome maturation factor RimM</fullName>
    </recommendedName>
</protein>
<dbReference type="Gene3D" id="2.40.30.60">
    <property type="entry name" value="RimM"/>
    <property type="match status" value="1"/>
</dbReference>
<comment type="subcellular location">
    <subcellularLocation>
        <location evidence="5">Cytoplasm</location>
    </subcellularLocation>
</comment>
<organism evidence="8 9">
    <name type="scientific">Gaopeijia maritima</name>
    <dbReference type="NCBI Taxonomy" id="3119007"/>
    <lineage>
        <taxon>Bacteria</taxon>
        <taxon>Pseudomonadati</taxon>
        <taxon>Gemmatimonadota</taxon>
        <taxon>Longimicrobiia</taxon>
        <taxon>Gaopeijiales</taxon>
        <taxon>Gaopeijiaceae</taxon>
        <taxon>Gaopeijia</taxon>
    </lineage>
</organism>
<gene>
    <name evidence="5 8" type="primary">rimM</name>
    <name evidence="8" type="ORF">WI372_07840</name>
</gene>
<name>A0ABU9E9V6_9BACT</name>
<dbReference type="EMBL" id="JBBHLI010000003">
    <property type="protein sequence ID" value="MEK9500884.1"/>
    <property type="molecule type" value="Genomic_DNA"/>
</dbReference>
<keyword evidence="3 5" id="KW-0698">rRNA processing</keyword>
<evidence type="ECO:0000256" key="3">
    <source>
        <dbReference type="ARBA" id="ARBA00022552"/>
    </source>
</evidence>
<sequence length="180" mass="19684">MGDRSNPEFLVVGHISKPHGIRGEVVVHPLTDHPEGAFAPGVVLLLSARDGAPDPAAPPLRVEGARAANRGWLVRFGGIRDRNDAERYRGRDLLRPLADLEPLDEGEVFYHQLLGLEVFHGGEESLGRVREVYEMQPADLLEVAGPRGVLLIPFRKEIVTSVDVEAGRMTIDPPPGLLEL</sequence>
<reference evidence="8 9" key="1">
    <citation type="submission" date="2024-02" db="EMBL/GenBank/DDBJ databases">
        <title>A novel Gemmatimonadota bacterium.</title>
        <authorList>
            <person name="Du Z.-J."/>
            <person name="Ye Y.-Q."/>
        </authorList>
    </citation>
    <scope>NUCLEOTIDE SEQUENCE [LARGE SCALE GENOMIC DNA]</scope>
    <source>
        <strain evidence="8 9">DH-20</strain>
    </source>
</reference>
<dbReference type="InterPro" id="IPR036976">
    <property type="entry name" value="RimM_N_sf"/>
</dbReference>
<dbReference type="Pfam" id="PF24986">
    <property type="entry name" value="PRC_RimM"/>
    <property type="match status" value="1"/>
</dbReference>
<evidence type="ECO:0000259" key="7">
    <source>
        <dbReference type="Pfam" id="PF24986"/>
    </source>
</evidence>
<dbReference type="RefSeq" id="WP_405279408.1">
    <property type="nucleotide sequence ID" value="NZ_CP144380.1"/>
</dbReference>
<keyword evidence="1 5" id="KW-0963">Cytoplasm</keyword>
<evidence type="ECO:0000256" key="5">
    <source>
        <dbReference type="HAMAP-Rule" id="MF_00014"/>
    </source>
</evidence>
<proteinExistence type="inferred from homology"/>
<dbReference type="NCBIfam" id="TIGR02273">
    <property type="entry name" value="16S_RimM"/>
    <property type="match status" value="1"/>
</dbReference>
<dbReference type="InterPro" id="IPR002676">
    <property type="entry name" value="RimM_N"/>
</dbReference>
<feature type="domain" description="Ribosome maturation factor RimM PRC barrel" evidence="7">
    <location>
        <begin position="111"/>
        <end position="177"/>
    </location>
</feature>
<dbReference type="Pfam" id="PF01782">
    <property type="entry name" value="RimM"/>
    <property type="match status" value="1"/>
</dbReference>
<dbReference type="Gene3D" id="2.30.30.240">
    <property type="entry name" value="PRC-barrel domain"/>
    <property type="match status" value="1"/>
</dbReference>
<keyword evidence="2 5" id="KW-0690">Ribosome biogenesis</keyword>
<feature type="domain" description="RimM N-terminal" evidence="6">
    <location>
        <begin position="11"/>
        <end position="94"/>
    </location>
</feature>
<comment type="function">
    <text evidence="5">An accessory protein needed during the final step in the assembly of 30S ribosomal subunit, possibly for assembly of the head region. Essential for efficient processing of 16S rRNA. May be needed both before and after RbfA during the maturation of 16S rRNA. It has affinity for free ribosomal 30S subunits but not for 70S ribosomes.</text>
</comment>
<evidence type="ECO:0000313" key="8">
    <source>
        <dbReference type="EMBL" id="MEK9500884.1"/>
    </source>
</evidence>
<evidence type="ECO:0000256" key="2">
    <source>
        <dbReference type="ARBA" id="ARBA00022517"/>
    </source>
</evidence>
<dbReference type="InterPro" id="IPR011033">
    <property type="entry name" value="PRC_barrel-like_sf"/>
</dbReference>
<evidence type="ECO:0000256" key="1">
    <source>
        <dbReference type="ARBA" id="ARBA00022490"/>
    </source>
</evidence>
<keyword evidence="9" id="KW-1185">Reference proteome</keyword>
<dbReference type="SUPFAM" id="SSF50346">
    <property type="entry name" value="PRC-barrel domain"/>
    <property type="match status" value="1"/>
</dbReference>
<dbReference type="SUPFAM" id="SSF50447">
    <property type="entry name" value="Translation proteins"/>
    <property type="match status" value="1"/>
</dbReference>
<accession>A0ABU9E9V6</accession>
<evidence type="ECO:0000313" key="9">
    <source>
        <dbReference type="Proteomes" id="UP001484239"/>
    </source>
</evidence>
<dbReference type="PANTHER" id="PTHR33692:SF1">
    <property type="entry name" value="RIBOSOME MATURATION FACTOR RIMM"/>
    <property type="match status" value="1"/>
</dbReference>
<comment type="caution">
    <text evidence="8">The sequence shown here is derived from an EMBL/GenBank/DDBJ whole genome shotgun (WGS) entry which is preliminary data.</text>
</comment>
<comment type="similarity">
    <text evidence="5">Belongs to the RimM family.</text>
</comment>
<comment type="domain">
    <text evidence="5">The PRC barrel domain binds ribosomal protein uS19.</text>
</comment>
<dbReference type="InterPro" id="IPR011961">
    <property type="entry name" value="RimM"/>
</dbReference>
<dbReference type="HAMAP" id="MF_00014">
    <property type="entry name" value="Ribosome_mat_RimM"/>
    <property type="match status" value="1"/>
</dbReference>
<keyword evidence="4 5" id="KW-0143">Chaperone</keyword>
<comment type="subunit">
    <text evidence="5">Binds ribosomal protein uS19.</text>
</comment>
<dbReference type="InterPro" id="IPR056792">
    <property type="entry name" value="PRC_RimM"/>
</dbReference>
<dbReference type="InterPro" id="IPR009000">
    <property type="entry name" value="Transl_B-barrel_sf"/>
</dbReference>